<dbReference type="GO" id="GO:0004719">
    <property type="term" value="F:protein-L-isoaspartate (D-aspartate) O-methyltransferase activity"/>
    <property type="evidence" value="ECO:0007669"/>
    <property type="project" value="InterPro"/>
</dbReference>
<dbReference type="AlphaFoldDB" id="A0AAV8VB14"/>
<evidence type="ECO:0000256" key="2">
    <source>
        <dbReference type="SAM" id="MobiDB-lite"/>
    </source>
</evidence>
<evidence type="ECO:0000256" key="1">
    <source>
        <dbReference type="ARBA" id="ARBA00005369"/>
    </source>
</evidence>
<dbReference type="EMBL" id="JANEYG010000197">
    <property type="protein sequence ID" value="KAJ8911379.1"/>
    <property type="molecule type" value="Genomic_DNA"/>
</dbReference>
<protein>
    <recommendedName>
        <fullName evidence="5">Protein-L-isoaspartate O-methyltransferase domain-containing protein 1</fullName>
    </recommendedName>
</protein>
<evidence type="ECO:0000313" key="4">
    <source>
        <dbReference type="Proteomes" id="UP001159042"/>
    </source>
</evidence>
<feature type="region of interest" description="Disordered" evidence="2">
    <location>
        <begin position="452"/>
        <end position="589"/>
    </location>
</feature>
<proteinExistence type="inferred from homology"/>
<dbReference type="InterPro" id="IPR000682">
    <property type="entry name" value="PCMT"/>
</dbReference>
<feature type="compositionally biased region" description="Basic and acidic residues" evidence="2">
    <location>
        <begin position="376"/>
        <end position="390"/>
    </location>
</feature>
<evidence type="ECO:0008006" key="5">
    <source>
        <dbReference type="Google" id="ProtNLM"/>
    </source>
</evidence>
<dbReference type="SUPFAM" id="SSF53335">
    <property type="entry name" value="S-adenosyl-L-methionine-dependent methyltransferases"/>
    <property type="match status" value="1"/>
</dbReference>
<name>A0AAV8VB14_9CUCU</name>
<dbReference type="Proteomes" id="UP001159042">
    <property type="component" value="Unassembled WGS sequence"/>
</dbReference>
<feature type="compositionally biased region" description="Polar residues" evidence="2">
    <location>
        <begin position="414"/>
        <end position="427"/>
    </location>
</feature>
<feature type="region of interest" description="Disordered" evidence="2">
    <location>
        <begin position="357"/>
        <end position="435"/>
    </location>
</feature>
<comment type="similarity">
    <text evidence="1">Belongs to the methyltransferase superfamily. L-isoaspartyl/D-aspartyl protein methyltransferase family.</text>
</comment>
<organism evidence="3 4">
    <name type="scientific">Exocentrus adspersus</name>
    <dbReference type="NCBI Taxonomy" id="1586481"/>
    <lineage>
        <taxon>Eukaryota</taxon>
        <taxon>Metazoa</taxon>
        <taxon>Ecdysozoa</taxon>
        <taxon>Arthropoda</taxon>
        <taxon>Hexapoda</taxon>
        <taxon>Insecta</taxon>
        <taxon>Pterygota</taxon>
        <taxon>Neoptera</taxon>
        <taxon>Endopterygota</taxon>
        <taxon>Coleoptera</taxon>
        <taxon>Polyphaga</taxon>
        <taxon>Cucujiformia</taxon>
        <taxon>Chrysomeloidea</taxon>
        <taxon>Cerambycidae</taxon>
        <taxon>Lamiinae</taxon>
        <taxon>Acanthocinini</taxon>
        <taxon>Exocentrus</taxon>
    </lineage>
</organism>
<feature type="region of interest" description="Disordered" evidence="2">
    <location>
        <begin position="303"/>
        <end position="322"/>
    </location>
</feature>
<sequence>MGGVVSTGKNNDHLIDNLLEADYIKTSLIERVFRAVDRAEYFLPEARNNAYRDLAWKSGNLHISAPCIYSEVMEGLSLEPGVSFLNLGAGTGYLSTMVGLIIGTYGLNHGIEYHSDVVQYANKKLEDFKKHSGAIDEFDFCEPKFLQGNCLCLTSDYHAQYDRVYCGAACPREYESYMKNLLKVGGILVMPLNEKLLQIKRTSETNWETRPLLPVSFASLIEPPEGQPNWVQMIEVEPLSLQNLSRSVIRNILRKNVEIELPPVKRITPVRKAPKKRNPLRRMVVPLFESDDSSDDERYVRIGGDRNIRDPGAMRNRDQSPARLREDGLINLFVGPLRHRRNRCSEDRYDTFRMVLESPAESRNENNETEQNAENSKMETEAAETHDVGKSNESNNDTQVETRAVIEHAPVLNPSENNPDNDQNGSGDENLDSDSVNKIHVIVDVLNLLSRDRDGSNSDILNEENESTDSGHLEGDQQQPSSSESSDIKNKKKREKFDSGLGDEIVENHDPSTDEDSHDSKVNSSKWKHPASDDFSSSDEDEQSKRQKRSSKPENSHNFLKCRRTDSGAQRLAADSSNENEAEEEMKADNEMRMYESKYTELMRAKIRELPLPPILKRYLNFYREL</sequence>
<comment type="caution">
    <text evidence="3">The sequence shown here is derived from an EMBL/GenBank/DDBJ whole genome shotgun (WGS) entry which is preliminary data.</text>
</comment>
<dbReference type="InterPro" id="IPR029063">
    <property type="entry name" value="SAM-dependent_MTases_sf"/>
</dbReference>
<reference evidence="3 4" key="1">
    <citation type="journal article" date="2023" name="Insect Mol. Biol.">
        <title>Genome sequencing provides insights into the evolution of gene families encoding plant cell wall-degrading enzymes in longhorned beetles.</title>
        <authorList>
            <person name="Shin N.R."/>
            <person name="Okamura Y."/>
            <person name="Kirsch R."/>
            <person name="Pauchet Y."/>
        </authorList>
    </citation>
    <scope>NUCLEOTIDE SEQUENCE [LARGE SCALE GENOMIC DNA]</scope>
    <source>
        <strain evidence="3">EAD_L_NR</strain>
    </source>
</reference>
<dbReference type="Gene3D" id="3.40.50.150">
    <property type="entry name" value="Vaccinia Virus protein VP39"/>
    <property type="match status" value="1"/>
</dbReference>
<dbReference type="PANTHER" id="PTHR11579:SF9">
    <property type="entry name" value="PROTEIN-L-ISOASPARTATE O-METHYLTRANSFERASE"/>
    <property type="match status" value="1"/>
</dbReference>
<gene>
    <name evidence="3" type="ORF">NQ315_014210</name>
</gene>
<accession>A0AAV8VB14</accession>
<dbReference type="GO" id="GO:0005737">
    <property type="term" value="C:cytoplasm"/>
    <property type="evidence" value="ECO:0007669"/>
    <property type="project" value="TreeGrafter"/>
</dbReference>
<dbReference type="Pfam" id="PF01135">
    <property type="entry name" value="PCMT"/>
    <property type="match status" value="1"/>
</dbReference>
<evidence type="ECO:0000313" key="3">
    <source>
        <dbReference type="EMBL" id="KAJ8911379.1"/>
    </source>
</evidence>
<feature type="compositionally biased region" description="Polar residues" evidence="2">
    <location>
        <begin position="391"/>
        <end position="401"/>
    </location>
</feature>
<keyword evidence="4" id="KW-1185">Reference proteome</keyword>
<dbReference type="PANTHER" id="PTHR11579">
    <property type="entry name" value="PROTEIN-L-ISOASPARTATE O-METHYLTRANSFERASE"/>
    <property type="match status" value="1"/>
</dbReference>